<dbReference type="AlphaFoldDB" id="A0A0R0C6F1"/>
<proteinExistence type="predicted"/>
<protein>
    <recommendedName>
        <fullName evidence="1">Suppressor of fused-like domain-containing protein</fullName>
    </recommendedName>
</protein>
<reference evidence="2 3" key="1">
    <citation type="submission" date="2015-05" db="EMBL/GenBank/DDBJ databases">
        <title>Genome sequencing and analysis of members of genus Stenotrophomonas.</title>
        <authorList>
            <person name="Patil P.P."/>
            <person name="Midha S."/>
            <person name="Patil P.B."/>
        </authorList>
    </citation>
    <scope>NUCLEOTIDE SEQUENCE [LARGE SCALE GENOMIC DNA]</scope>
    <source>
        <strain evidence="2 3">DSM 18941</strain>
    </source>
</reference>
<feature type="domain" description="Suppressor of fused-like" evidence="1">
    <location>
        <begin position="63"/>
        <end position="112"/>
    </location>
</feature>
<evidence type="ECO:0000259" key="1">
    <source>
        <dbReference type="Pfam" id="PF05076"/>
    </source>
</evidence>
<name>A0A0R0C6F1_9GAMM</name>
<dbReference type="Proteomes" id="UP000051863">
    <property type="component" value="Unassembled WGS sequence"/>
</dbReference>
<sequence>MGRGHVPEHRMSKLNEQISPGGSRILSHAQGCDFAPARGHVHADVISAHGKRHLGPMSNVLHAAVDVHTRIDFLSLAPLCPQEMALKLRQGTYALTDLMSDNDIGDVIEPGRHNPAREHLSGISA</sequence>
<dbReference type="PATRIC" id="fig|405446.3.peg.3939"/>
<gene>
    <name evidence="2" type="ORF">ABB27_18660</name>
</gene>
<accession>A0A0R0C6F1</accession>
<keyword evidence="3" id="KW-1185">Reference proteome</keyword>
<organism evidence="2 3">
    <name type="scientific">Stenotrophomonas terrae</name>
    <dbReference type="NCBI Taxonomy" id="405446"/>
    <lineage>
        <taxon>Bacteria</taxon>
        <taxon>Pseudomonadati</taxon>
        <taxon>Pseudomonadota</taxon>
        <taxon>Gammaproteobacteria</taxon>
        <taxon>Lysobacterales</taxon>
        <taxon>Lysobacteraceae</taxon>
        <taxon>Stenotrophomonas</taxon>
    </lineage>
</organism>
<dbReference type="EMBL" id="LDJJ01000090">
    <property type="protein sequence ID" value="KRG62058.1"/>
    <property type="molecule type" value="Genomic_DNA"/>
</dbReference>
<evidence type="ECO:0000313" key="3">
    <source>
        <dbReference type="Proteomes" id="UP000051863"/>
    </source>
</evidence>
<comment type="caution">
    <text evidence="2">The sequence shown here is derived from an EMBL/GenBank/DDBJ whole genome shotgun (WGS) entry which is preliminary data.</text>
</comment>
<dbReference type="Pfam" id="PF05076">
    <property type="entry name" value="SUFU"/>
    <property type="match status" value="1"/>
</dbReference>
<dbReference type="InterPro" id="IPR020941">
    <property type="entry name" value="SUFU-like_domain"/>
</dbReference>
<evidence type="ECO:0000313" key="2">
    <source>
        <dbReference type="EMBL" id="KRG62058.1"/>
    </source>
</evidence>